<dbReference type="InterPro" id="IPR050765">
    <property type="entry name" value="Riboflavin_Biosynth_HTPR"/>
</dbReference>
<name>A0ABW5BM33_9PROT</name>
<organism evidence="2 3">
    <name type="scientific">Kiloniella antarctica</name>
    <dbReference type="NCBI Taxonomy" id="1550907"/>
    <lineage>
        <taxon>Bacteria</taxon>
        <taxon>Pseudomonadati</taxon>
        <taxon>Pseudomonadota</taxon>
        <taxon>Alphaproteobacteria</taxon>
        <taxon>Rhodospirillales</taxon>
        <taxon>Kiloniellaceae</taxon>
        <taxon>Kiloniella</taxon>
    </lineage>
</organism>
<evidence type="ECO:0000313" key="2">
    <source>
        <dbReference type="EMBL" id="MFD2205790.1"/>
    </source>
</evidence>
<dbReference type="InterPro" id="IPR024072">
    <property type="entry name" value="DHFR-like_dom_sf"/>
</dbReference>
<evidence type="ECO:0000313" key="3">
    <source>
        <dbReference type="Proteomes" id="UP001597294"/>
    </source>
</evidence>
<proteinExistence type="predicted"/>
<dbReference type="Gene3D" id="3.40.430.10">
    <property type="entry name" value="Dihydrofolate Reductase, subunit A"/>
    <property type="match status" value="1"/>
</dbReference>
<reference evidence="3" key="1">
    <citation type="journal article" date="2019" name="Int. J. Syst. Evol. Microbiol.">
        <title>The Global Catalogue of Microorganisms (GCM) 10K type strain sequencing project: providing services to taxonomists for standard genome sequencing and annotation.</title>
        <authorList>
            <consortium name="The Broad Institute Genomics Platform"/>
            <consortium name="The Broad Institute Genome Sequencing Center for Infectious Disease"/>
            <person name="Wu L."/>
            <person name="Ma J."/>
        </authorList>
    </citation>
    <scope>NUCLEOTIDE SEQUENCE [LARGE SCALE GENOMIC DNA]</scope>
    <source>
        <strain evidence="3">CGMCC 4.7192</strain>
    </source>
</reference>
<dbReference type="EMBL" id="JBHUII010000004">
    <property type="protein sequence ID" value="MFD2205790.1"/>
    <property type="molecule type" value="Genomic_DNA"/>
</dbReference>
<comment type="caution">
    <text evidence="2">The sequence shown here is derived from an EMBL/GenBank/DDBJ whole genome shotgun (WGS) entry which is preliminary data.</text>
</comment>
<keyword evidence="3" id="KW-1185">Reference proteome</keyword>
<accession>A0ABW5BM33</accession>
<sequence length="205" mass="22987">MKSTSKNHASTPSRKLAILAFVTLDGVMQAPSSPQEDTTGGFMRGGWANDYWAEVMEQAQREAMSEPYDMLFGRKTYEMFAPHWSTASTDDPLATMMNNAQKYVVSTQDLDLTWQNSGLIYGDVCSKIKTLKQQPGNLIQVHGSCNLIQTLLKHDLIDEFRLWTFPVILGQGKRLFGEGVIPQNLTLTKSDTTKNGVTMGIYRRQ</sequence>
<gene>
    <name evidence="2" type="ORF">ACFSKO_09220</name>
</gene>
<dbReference type="SUPFAM" id="SSF53597">
    <property type="entry name" value="Dihydrofolate reductase-like"/>
    <property type="match status" value="1"/>
</dbReference>
<dbReference type="InterPro" id="IPR002734">
    <property type="entry name" value="RibDG_C"/>
</dbReference>
<dbReference type="PANTHER" id="PTHR38011:SF2">
    <property type="entry name" value="BIFUNCTIONAL DEAMINASE-REDUCTASE DOMAIN PROTEIN"/>
    <property type="match status" value="1"/>
</dbReference>
<dbReference type="RefSeq" id="WP_380250741.1">
    <property type="nucleotide sequence ID" value="NZ_JBHUII010000004.1"/>
</dbReference>
<protein>
    <submittedName>
        <fullName evidence="2">Dihydrofolate reductase family protein</fullName>
    </submittedName>
</protein>
<dbReference type="Proteomes" id="UP001597294">
    <property type="component" value="Unassembled WGS sequence"/>
</dbReference>
<dbReference type="Pfam" id="PF01872">
    <property type="entry name" value="RibD_C"/>
    <property type="match status" value="1"/>
</dbReference>
<feature type="domain" description="Bacterial bifunctional deaminase-reductase C-terminal" evidence="1">
    <location>
        <begin position="16"/>
        <end position="198"/>
    </location>
</feature>
<evidence type="ECO:0000259" key="1">
    <source>
        <dbReference type="Pfam" id="PF01872"/>
    </source>
</evidence>
<dbReference type="PANTHER" id="PTHR38011">
    <property type="entry name" value="DIHYDROFOLATE REDUCTASE FAMILY PROTEIN (AFU_ORTHOLOGUE AFUA_8G06820)"/>
    <property type="match status" value="1"/>
</dbReference>